<comment type="similarity">
    <text evidence="1">Belongs to the RdRP family.</text>
</comment>
<dbReference type="AlphaFoldDB" id="A0A0L6UHJ5"/>
<keyword evidence="1" id="KW-0696">RNA-directed RNA polymerase</keyword>
<keyword evidence="1" id="KW-0694">RNA-binding</keyword>
<dbReference type="OrthoDB" id="6513042at2759"/>
<accession>A0A0L6UHJ5</accession>
<evidence type="ECO:0000313" key="3">
    <source>
        <dbReference type="EMBL" id="KNZ48006.1"/>
    </source>
</evidence>
<dbReference type="Pfam" id="PF05183">
    <property type="entry name" value="RdRP"/>
    <property type="match status" value="1"/>
</dbReference>
<keyword evidence="1" id="KW-0808">Transferase</keyword>
<dbReference type="GO" id="GO:0003723">
    <property type="term" value="F:RNA binding"/>
    <property type="evidence" value="ECO:0007669"/>
    <property type="project" value="UniProtKB-KW"/>
</dbReference>
<feature type="domain" description="RDRP core" evidence="2">
    <location>
        <begin position="22"/>
        <end position="61"/>
    </location>
</feature>
<dbReference type="EC" id="2.7.7.48" evidence="1"/>
<dbReference type="InterPro" id="IPR057596">
    <property type="entry name" value="RDRP_core"/>
</dbReference>
<comment type="caution">
    <text evidence="3">The sequence shown here is derived from an EMBL/GenBank/DDBJ whole genome shotgun (WGS) entry which is preliminary data.</text>
</comment>
<comment type="catalytic activity">
    <reaction evidence="1">
        <text>RNA(n) + a ribonucleoside 5'-triphosphate = RNA(n+1) + diphosphate</text>
        <dbReference type="Rhea" id="RHEA:21248"/>
        <dbReference type="Rhea" id="RHEA-COMP:14527"/>
        <dbReference type="Rhea" id="RHEA-COMP:17342"/>
        <dbReference type="ChEBI" id="CHEBI:33019"/>
        <dbReference type="ChEBI" id="CHEBI:61557"/>
        <dbReference type="ChEBI" id="CHEBI:140395"/>
        <dbReference type="EC" id="2.7.7.48"/>
    </reaction>
</comment>
<reference evidence="3 4" key="1">
    <citation type="submission" date="2015-08" db="EMBL/GenBank/DDBJ databases">
        <title>Next Generation Sequencing and Analysis of the Genome of Puccinia sorghi L Schw, the Causal Agent of Maize Common Rust.</title>
        <authorList>
            <person name="Rochi L."/>
            <person name="Burguener G."/>
            <person name="Darino M."/>
            <person name="Turjanski A."/>
            <person name="Kreff E."/>
            <person name="Dieguez M.J."/>
            <person name="Sacco F."/>
        </authorList>
    </citation>
    <scope>NUCLEOTIDE SEQUENCE [LARGE SCALE GENOMIC DNA]</scope>
    <source>
        <strain evidence="3 4">RO10H11247</strain>
    </source>
</reference>
<dbReference type="EMBL" id="LAVV01011251">
    <property type="protein sequence ID" value="KNZ48006.1"/>
    <property type="molecule type" value="Genomic_DNA"/>
</dbReference>
<evidence type="ECO:0000313" key="4">
    <source>
        <dbReference type="Proteomes" id="UP000037035"/>
    </source>
</evidence>
<organism evidence="3 4">
    <name type="scientific">Puccinia sorghi</name>
    <dbReference type="NCBI Taxonomy" id="27349"/>
    <lineage>
        <taxon>Eukaryota</taxon>
        <taxon>Fungi</taxon>
        <taxon>Dikarya</taxon>
        <taxon>Basidiomycota</taxon>
        <taxon>Pucciniomycotina</taxon>
        <taxon>Pucciniomycetes</taxon>
        <taxon>Pucciniales</taxon>
        <taxon>Pucciniaceae</taxon>
        <taxon>Puccinia</taxon>
    </lineage>
</organism>
<dbReference type="GO" id="GO:0003968">
    <property type="term" value="F:RNA-directed RNA polymerase activity"/>
    <property type="evidence" value="ECO:0007669"/>
    <property type="project" value="UniProtKB-KW"/>
</dbReference>
<keyword evidence="1" id="KW-0548">Nucleotidyltransferase</keyword>
<keyword evidence="4" id="KW-1185">Reference proteome</keyword>
<evidence type="ECO:0000256" key="1">
    <source>
        <dbReference type="RuleBase" id="RU363098"/>
    </source>
</evidence>
<protein>
    <recommendedName>
        <fullName evidence="1">RNA-dependent RNA polymerase</fullName>
        <ecNumber evidence="1">2.7.7.48</ecNumber>
    </recommendedName>
</protein>
<dbReference type="STRING" id="27349.A0A0L6UHJ5"/>
<evidence type="ECO:0000259" key="2">
    <source>
        <dbReference type="Pfam" id="PF05183"/>
    </source>
</evidence>
<name>A0A0L6UHJ5_9BASI</name>
<dbReference type="Proteomes" id="UP000037035">
    <property type="component" value="Unassembled WGS sequence"/>
</dbReference>
<dbReference type="VEuPathDB" id="FungiDB:VP01_597g5"/>
<gene>
    <name evidence="3" type="ORF">VP01_597g5</name>
</gene>
<proteinExistence type="inferred from homology"/>
<sequence length="108" mass="12161">MTPYYIIPSPVLVWFGSILDGIDFFLDYISSEIMGIIASRHLQLADQQHGTFHPDCLKLAQAPVSIQELLKVKSAKPDFMCPDYMLNIHKKSNEASGVLSFLLFLPHP</sequence>